<proteinExistence type="predicted"/>
<evidence type="ECO:0000313" key="1">
    <source>
        <dbReference type="EMBL" id="MBW61389.1"/>
    </source>
</evidence>
<reference evidence="1" key="1">
    <citation type="submission" date="2018-01" db="EMBL/GenBank/DDBJ databases">
        <title>An insight into the sialome of Amazonian anophelines.</title>
        <authorList>
            <person name="Ribeiro J.M."/>
            <person name="Scarpassa V."/>
            <person name="Calvo E."/>
        </authorList>
    </citation>
    <scope>NUCLEOTIDE SEQUENCE</scope>
    <source>
        <tissue evidence="1">Salivary glands</tissue>
    </source>
</reference>
<name>A0A2M4C812_9DIPT</name>
<accession>A0A2M4C812</accession>
<protein>
    <submittedName>
        <fullName evidence="1">Putative secreted protein</fullName>
    </submittedName>
</protein>
<dbReference type="AlphaFoldDB" id="A0A2M4C812"/>
<sequence>MMRCVLSCSMCSASVQLFSVVPCRIPKSGPFLPPISGSIRRTPWIHRRRRRRTLTFRAVMRNGWRNRSLRLATRTGSMPGGKRTISAILTRATGKGLRMDSGTVSSRHAAC</sequence>
<organism evidence="1">
    <name type="scientific">Anopheles marajoara</name>
    <dbReference type="NCBI Taxonomy" id="58244"/>
    <lineage>
        <taxon>Eukaryota</taxon>
        <taxon>Metazoa</taxon>
        <taxon>Ecdysozoa</taxon>
        <taxon>Arthropoda</taxon>
        <taxon>Hexapoda</taxon>
        <taxon>Insecta</taxon>
        <taxon>Pterygota</taxon>
        <taxon>Neoptera</taxon>
        <taxon>Endopterygota</taxon>
        <taxon>Diptera</taxon>
        <taxon>Nematocera</taxon>
        <taxon>Culicoidea</taxon>
        <taxon>Culicidae</taxon>
        <taxon>Anophelinae</taxon>
        <taxon>Anopheles</taxon>
    </lineage>
</organism>
<dbReference type="EMBL" id="GGFJ01012248">
    <property type="protein sequence ID" value="MBW61389.1"/>
    <property type="molecule type" value="Transcribed_RNA"/>
</dbReference>